<dbReference type="AlphaFoldDB" id="A0AAQ1GI19"/>
<dbReference type="Pfam" id="PF10667">
    <property type="entry name" value="DUF2486"/>
    <property type="match status" value="1"/>
</dbReference>
<comment type="caution">
    <text evidence="2">The sequence shown here is derived from an EMBL/GenBank/DDBJ whole genome shotgun (WGS) entry which is preliminary data.</text>
</comment>
<gene>
    <name evidence="2" type="ORF">SAMN05216550_11165</name>
</gene>
<dbReference type="RefSeq" id="WP_074984678.1">
    <property type="nucleotide sequence ID" value="NZ_CADFGN010000011.1"/>
</dbReference>
<proteinExistence type="predicted"/>
<feature type="region of interest" description="Disordered" evidence="1">
    <location>
        <begin position="52"/>
        <end position="77"/>
    </location>
</feature>
<organism evidence="2 3">
    <name type="scientific">Paraburkholderia tropica</name>
    <dbReference type="NCBI Taxonomy" id="92647"/>
    <lineage>
        <taxon>Bacteria</taxon>
        <taxon>Pseudomonadati</taxon>
        <taxon>Pseudomonadota</taxon>
        <taxon>Betaproteobacteria</taxon>
        <taxon>Burkholderiales</taxon>
        <taxon>Burkholderiaceae</taxon>
        <taxon>Paraburkholderia</taxon>
    </lineage>
</organism>
<sequence length="220" mass="23282">MPDLHDVDEAPIPMLDEVLVNGNLLRARSPFERAEAPQGEAAAVHVQAGEAGHGEHAELSGDAGQGSRLDPLDHIDHDDLPELVDRFEPLVQMTPASAAAALAAANAAPEPQLSAHAEAQTPVQTPAQSTAYEPEGLFAHDADALVERLRGRALSWLTGEGRGVIEARCSAAMQEHAHWIVGQVSREIGLALETELKGWVKAAVREELAARAAHSGSHKA</sequence>
<reference evidence="2 3" key="1">
    <citation type="submission" date="2016-10" db="EMBL/GenBank/DDBJ databases">
        <authorList>
            <person name="Varghese N."/>
            <person name="Submissions S."/>
        </authorList>
    </citation>
    <scope>NUCLEOTIDE SEQUENCE [LARGE SCALE GENOMIC DNA]</scope>
    <source>
        <strain evidence="2 3">LMG 22274</strain>
    </source>
</reference>
<protein>
    <recommendedName>
        <fullName evidence="4">DUF2486 family protein</fullName>
    </recommendedName>
</protein>
<dbReference type="EMBL" id="FNZM01000011">
    <property type="protein sequence ID" value="SEJ93965.1"/>
    <property type="molecule type" value="Genomic_DNA"/>
</dbReference>
<accession>A0AAQ1GI19</accession>
<evidence type="ECO:0000313" key="3">
    <source>
        <dbReference type="Proteomes" id="UP000183529"/>
    </source>
</evidence>
<dbReference type="Proteomes" id="UP000183529">
    <property type="component" value="Unassembled WGS sequence"/>
</dbReference>
<name>A0AAQ1GI19_9BURK</name>
<dbReference type="InterPro" id="IPR018924">
    <property type="entry name" value="DUF2486"/>
</dbReference>
<evidence type="ECO:0000313" key="2">
    <source>
        <dbReference type="EMBL" id="SEJ93965.1"/>
    </source>
</evidence>
<evidence type="ECO:0000256" key="1">
    <source>
        <dbReference type="SAM" id="MobiDB-lite"/>
    </source>
</evidence>
<evidence type="ECO:0008006" key="4">
    <source>
        <dbReference type="Google" id="ProtNLM"/>
    </source>
</evidence>